<dbReference type="Gene3D" id="1.10.260.40">
    <property type="entry name" value="lambda repressor-like DNA-binding domains"/>
    <property type="match status" value="1"/>
</dbReference>
<dbReference type="RefSeq" id="WP_378975110.1">
    <property type="nucleotide sequence ID" value="NZ_JBHTBJ010000032.1"/>
</dbReference>
<protein>
    <submittedName>
        <fullName evidence="2">Helix-turn-helix domain-containing protein</fullName>
    </submittedName>
</protein>
<accession>A0ABW2HYT8</accession>
<keyword evidence="3" id="KW-1185">Reference proteome</keyword>
<organism evidence="2 3">
    <name type="scientific">Paractinoplanes rhizophilus</name>
    <dbReference type="NCBI Taxonomy" id="1416877"/>
    <lineage>
        <taxon>Bacteria</taxon>
        <taxon>Bacillati</taxon>
        <taxon>Actinomycetota</taxon>
        <taxon>Actinomycetes</taxon>
        <taxon>Micromonosporales</taxon>
        <taxon>Micromonosporaceae</taxon>
        <taxon>Paractinoplanes</taxon>
    </lineage>
</organism>
<evidence type="ECO:0000313" key="3">
    <source>
        <dbReference type="Proteomes" id="UP001596548"/>
    </source>
</evidence>
<gene>
    <name evidence="2" type="ORF">ACFQS1_30585</name>
</gene>
<dbReference type="SUPFAM" id="SSF47413">
    <property type="entry name" value="lambda repressor-like DNA-binding domains"/>
    <property type="match status" value="1"/>
</dbReference>
<dbReference type="Pfam" id="PF13560">
    <property type="entry name" value="HTH_31"/>
    <property type="match status" value="1"/>
</dbReference>
<dbReference type="InterPro" id="IPR010982">
    <property type="entry name" value="Lambda_DNA-bd_dom_sf"/>
</dbReference>
<name>A0ABW2HYT8_9ACTN</name>
<evidence type="ECO:0000256" key="1">
    <source>
        <dbReference type="SAM" id="MobiDB-lite"/>
    </source>
</evidence>
<dbReference type="Proteomes" id="UP001596548">
    <property type="component" value="Unassembled WGS sequence"/>
</dbReference>
<feature type="region of interest" description="Disordered" evidence="1">
    <location>
        <begin position="190"/>
        <end position="226"/>
    </location>
</feature>
<comment type="caution">
    <text evidence="2">The sequence shown here is derived from an EMBL/GenBank/DDBJ whole genome shotgun (WGS) entry which is preliminary data.</text>
</comment>
<dbReference type="CDD" id="cd00093">
    <property type="entry name" value="HTH_XRE"/>
    <property type="match status" value="1"/>
</dbReference>
<dbReference type="InterPro" id="IPR001387">
    <property type="entry name" value="Cro/C1-type_HTH"/>
</dbReference>
<sequence>MPHKRHGAMWTSRWCLGRTRSVRPANEALGHGRGLPGGERGRASIFPAGAAAAAGSAATPVAPVCARTLGRSITETDVLTTMGERRPSIGHNAAVDSPTFVRFQLGAQLRRLRDEAKVPTERAADVIEVSASTLRRIESGRVGIKGPAHPRLLHAGRVGGVHDRREGRRVRPSVIGPAGRKAPAVEILSRTDPGRGWPRPPGRARARRSRTAVGRGCRTAPPAAPG</sequence>
<dbReference type="EMBL" id="JBHTBJ010000032">
    <property type="protein sequence ID" value="MFC7278352.1"/>
    <property type="molecule type" value="Genomic_DNA"/>
</dbReference>
<evidence type="ECO:0000313" key="2">
    <source>
        <dbReference type="EMBL" id="MFC7278352.1"/>
    </source>
</evidence>
<reference evidence="3" key="1">
    <citation type="journal article" date="2019" name="Int. J. Syst. Evol. Microbiol.">
        <title>The Global Catalogue of Microorganisms (GCM) 10K type strain sequencing project: providing services to taxonomists for standard genome sequencing and annotation.</title>
        <authorList>
            <consortium name="The Broad Institute Genomics Platform"/>
            <consortium name="The Broad Institute Genome Sequencing Center for Infectious Disease"/>
            <person name="Wu L."/>
            <person name="Ma J."/>
        </authorList>
    </citation>
    <scope>NUCLEOTIDE SEQUENCE [LARGE SCALE GENOMIC DNA]</scope>
    <source>
        <strain evidence="3">XZYJT-10</strain>
    </source>
</reference>
<proteinExistence type="predicted"/>